<dbReference type="SUPFAM" id="SSF88946">
    <property type="entry name" value="Sigma2 domain of RNA polymerase sigma factors"/>
    <property type="match status" value="1"/>
</dbReference>
<feature type="domain" description="RNA polymerase sigma factor 70 region 4 type 2" evidence="6">
    <location>
        <begin position="115"/>
        <end position="166"/>
    </location>
</feature>
<evidence type="ECO:0000259" key="6">
    <source>
        <dbReference type="Pfam" id="PF08281"/>
    </source>
</evidence>
<dbReference type="KEGG" id="est:DN752_14640"/>
<dbReference type="GO" id="GO:0003677">
    <property type="term" value="F:DNA binding"/>
    <property type="evidence" value="ECO:0007669"/>
    <property type="project" value="InterPro"/>
</dbReference>
<accession>A0A2Z4IJF5</accession>
<dbReference type="PANTHER" id="PTHR43133">
    <property type="entry name" value="RNA POLYMERASE ECF-TYPE SIGMA FACTO"/>
    <property type="match status" value="1"/>
</dbReference>
<reference evidence="7 8" key="1">
    <citation type="submission" date="2018-06" db="EMBL/GenBank/DDBJ databases">
        <title>Echinicola strongylocentroti sp. nov., isolated from a sea urchin Strongylocentrotus intermedius.</title>
        <authorList>
            <person name="Bae S.S."/>
        </authorList>
    </citation>
    <scope>NUCLEOTIDE SEQUENCE [LARGE SCALE GENOMIC DNA]</scope>
    <source>
        <strain evidence="7 8">MEBiC08714</strain>
    </source>
</reference>
<name>A0A2Z4IJF5_9BACT</name>
<dbReference type="InterPro" id="IPR013324">
    <property type="entry name" value="RNA_pol_sigma_r3/r4-like"/>
</dbReference>
<dbReference type="InterPro" id="IPR036388">
    <property type="entry name" value="WH-like_DNA-bd_sf"/>
</dbReference>
<dbReference type="EMBL" id="CP030041">
    <property type="protein sequence ID" value="AWW31261.1"/>
    <property type="molecule type" value="Genomic_DNA"/>
</dbReference>
<dbReference type="SUPFAM" id="SSF88659">
    <property type="entry name" value="Sigma3 and sigma4 domains of RNA polymerase sigma factors"/>
    <property type="match status" value="1"/>
</dbReference>
<keyword evidence="2" id="KW-0805">Transcription regulation</keyword>
<dbReference type="Gene3D" id="1.10.1740.10">
    <property type="match status" value="1"/>
</dbReference>
<proteinExistence type="inferred from homology"/>
<dbReference type="Pfam" id="PF04542">
    <property type="entry name" value="Sigma70_r2"/>
    <property type="match status" value="1"/>
</dbReference>
<dbReference type="PANTHER" id="PTHR43133:SF46">
    <property type="entry name" value="RNA POLYMERASE SIGMA-70 FACTOR ECF SUBFAMILY"/>
    <property type="match status" value="1"/>
</dbReference>
<dbReference type="Gene3D" id="1.10.10.10">
    <property type="entry name" value="Winged helix-like DNA-binding domain superfamily/Winged helix DNA-binding domain"/>
    <property type="match status" value="1"/>
</dbReference>
<dbReference type="GO" id="GO:0006352">
    <property type="term" value="P:DNA-templated transcription initiation"/>
    <property type="evidence" value="ECO:0007669"/>
    <property type="project" value="InterPro"/>
</dbReference>
<keyword evidence="3" id="KW-0731">Sigma factor</keyword>
<dbReference type="AlphaFoldDB" id="A0A2Z4IJF5"/>
<evidence type="ECO:0000256" key="1">
    <source>
        <dbReference type="ARBA" id="ARBA00010641"/>
    </source>
</evidence>
<dbReference type="InterPro" id="IPR014284">
    <property type="entry name" value="RNA_pol_sigma-70_dom"/>
</dbReference>
<dbReference type="InterPro" id="IPR013325">
    <property type="entry name" value="RNA_pol_sigma_r2"/>
</dbReference>
<dbReference type="Proteomes" id="UP000248688">
    <property type="component" value="Chromosome"/>
</dbReference>
<dbReference type="GO" id="GO:0016987">
    <property type="term" value="F:sigma factor activity"/>
    <property type="evidence" value="ECO:0007669"/>
    <property type="project" value="UniProtKB-KW"/>
</dbReference>
<dbReference type="NCBIfam" id="TIGR02937">
    <property type="entry name" value="sigma70-ECF"/>
    <property type="match status" value="1"/>
</dbReference>
<feature type="domain" description="RNA polymerase sigma-70 region 2" evidence="5">
    <location>
        <begin position="24"/>
        <end position="88"/>
    </location>
</feature>
<evidence type="ECO:0000256" key="4">
    <source>
        <dbReference type="ARBA" id="ARBA00023163"/>
    </source>
</evidence>
<sequence>MKSIFEKELIERCTKQDRKAQFELFERYKVALYSSVFRILNEEDLAHDALQEAFIEIFKGIKKFRSESTLGFWMKRIAIRKAIKMAKSRMLFTSLDQVAELPDHAPLDGWIDGQLLDVTIRELPVGCRSVFLLIEVEGFKHAECAKLLSISESTSKSQLSYAKKLLRGKLNQLMKA</sequence>
<evidence type="ECO:0000313" key="7">
    <source>
        <dbReference type="EMBL" id="AWW31261.1"/>
    </source>
</evidence>
<dbReference type="Pfam" id="PF08281">
    <property type="entry name" value="Sigma70_r4_2"/>
    <property type="match status" value="1"/>
</dbReference>
<organism evidence="7 8">
    <name type="scientific">Echinicola strongylocentroti</name>
    <dbReference type="NCBI Taxonomy" id="1795355"/>
    <lineage>
        <taxon>Bacteria</taxon>
        <taxon>Pseudomonadati</taxon>
        <taxon>Bacteroidota</taxon>
        <taxon>Cytophagia</taxon>
        <taxon>Cytophagales</taxon>
        <taxon>Cyclobacteriaceae</taxon>
        <taxon>Echinicola</taxon>
    </lineage>
</organism>
<dbReference type="InterPro" id="IPR039425">
    <property type="entry name" value="RNA_pol_sigma-70-like"/>
</dbReference>
<dbReference type="InterPro" id="IPR013249">
    <property type="entry name" value="RNA_pol_sigma70_r4_t2"/>
</dbReference>
<dbReference type="OrthoDB" id="941544at2"/>
<evidence type="ECO:0000256" key="3">
    <source>
        <dbReference type="ARBA" id="ARBA00023082"/>
    </source>
</evidence>
<evidence type="ECO:0000259" key="5">
    <source>
        <dbReference type="Pfam" id="PF04542"/>
    </source>
</evidence>
<protein>
    <submittedName>
        <fullName evidence="7">RNA polymerase sigma factor</fullName>
    </submittedName>
</protein>
<dbReference type="InterPro" id="IPR007627">
    <property type="entry name" value="RNA_pol_sigma70_r2"/>
</dbReference>
<comment type="similarity">
    <text evidence="1">Belongs to the sigma-70 factor family. ECF subfamily.</text>
</comment>
<dbReference type="RefSeq" id="WP_112784638.1">
    <property type="nucleotide sequence ID" value="NZ_CP030041.1"/>
</dbReference>
<evidence type="ECO:0000313" key="8">
    <source>
        <dbReference type="Proteomes" id="UP000248688"/>
    </source>
</evidence>
<keyword evidence="8" id="KW-1185">Reference proteome</keyword>
<evidence type="ECO:0000256" key="2">
    <source>
        <dbReference type="ARBA" id="ARBA00023015"/>
    </source>
</evidence>
<gene>
    <name evidence="7" type="ORF">DN752_14640</name>
</gene>
<keyword evidence="4" id="KW-0804">Transcription</keyword>